<organism evidence="4 5">
    <name type="scientific">Sphaerobolus stellatus (strain SS14)</name>
    <dbReference type="NCBI Taxonomy" id="990650"/>
    <lineage>
        <taxon>Eukaryota</taxon>
        <taxon>Fungi</taxon>
        <taxon>Dikarya</taxon>
        <taxon>Basidiomycota</taxon>
        <taxon>Agaricomycotina</taxon>
        <taxon>Agaricomycetes</taxon>
        <taxon>Phallomycetidae</taxon>
        <taxon>Geastrales</taxon>
        <taxon>Sphaerobolaceae</taxon>
        <taxon>Sphaerobolus</taxon>
    </lineage>
</organism>
<dbReference type="AlphaFoldDB" id="A0A0C9W4H6"/>
<name>A0A0C9W4H6_SPHS4</name>
<protein>
    <submittedName>
        <fullName evidence="4">Uncharacterized protein</fullName>
    </submittedName>
</protein>
<evidence type="ECO:0000256" key="2">
    <source>
        <dbReference type="SAM" id="SignalP"/>
    </source>
</evidence>
<dbReference type="Proteomes" id="UP000054279">
    <property type="component" value="Unassembled WGS sequence"/>
</dbReference>
<evidence type="ECO:0000313" key="4">
    <source>
        <dbReference type="EMBL" id="KIJ47132.1"/>
    </source>
</evidence>
<dbReference type="EMBL" id="KN837104">
    <property type="protein sequence ID" value="KIJ47130.1"/>
    <property type="molecule type" value="Genomic_DNA"/>
</dbReference>
<evidence type="ECO:0000313" key="3">
    <source>
        <dbReference type="EMBL" id="KIJ47130.1"/>
    </source>
</evidence>
<feature type="signal peptide" evidence="2">
    <location>
        <begin position="1"/>
        <end position="19"/>
    </location>
</feature>
<dbReference type="HOGENOM" id="CLU_3143959_0_0_1"/>
<feature type="chain" id="PRO_5007394696" evidence="2">
    <location>
        <begin position="20"/>
        <end position="49"/>
    </location>
</feature>
<keyword evidence="5" id="KW-1185">Reference proteome</keyword>
<keyword evidence="2" id="KW-0732">Signal</keyword>
<evidence type="ECO:0000256" key="1">
    <source>
        <dbReference type="SAM" id="MobiDB-lite"/>
    </source>
</evidence>
<reference evidence="4 5" key="1">
    <citation type="submission" date="2014-06" db="EMBL/GenBank/DDBJ databases">
        <title>Evolutionary Origins and Diversification of the Mycorrhizal Mutualists.</title>
        <authorList>
            <consortium name="DOE Joint Genome Institute"/>
            <consortium name="Mycorrhizal Genomics Consortium"/>
            <person name="Kohler A."/>
            <person name="Kuo A."/>
            <person name="Nagy L.G."/>
            <person name="Floudas D."/>
            <person name="Copeland A."/>
            <person name="Barry K.W."/>
            <person name="Cichocki N."/>
            <person name="Veneault-Fourrey C."/>
            <person name="LaButti K."/>
            <person name="Lindquist E.A."/>
            <person name="Lipzen A."/>
            <person name="Lundell T."/>
            <person name="Morin E."/>
            <person name="Murat C."/>
            <person name="Riley R."/>
            <person name="Ohm R."/>
            <person name="Sun H."/>
            <person name="Tunlid A."/>
            <person name="Henrissat B."/>
            <person name="Grigoriev I.V."/>
            <person name="Hibbett D.S."/>
            <person name="Martin F."/>
        </authorList>
    </citation>
    <scope>NUCLEOTIDE SEQUENCE [LARGE SCALE GENOMIC DNA]</scope>
    <source>
        <strain evidence="4 5">SS14</strain>
    </source>
</reference>
<dbReference type="EMBL" id="KN837104">
    <property type="protein sequence ID" value="KIJ47132.1"/>
    <property type="molecule type" value="Genomic_DNA"/>
</dbReference>
<feature type="region of interest" description="Disordered" evidence="1">
    <location>
        <begin position="24"/>
        <end position="49"/>
    </location>
</feature>
<gene>
    <name evidence="3" type="ORF">M422DRAFT_249440</name>
    <name evidence="4" type="ORF">M422DRAFT_249442</name>
</gene>
<proteinExistence type="predicted"/>
<accession>A0A0C9W4H6</accession>
<sequence>MSKFSTLLAFSLFAIQAISFPQLNAVTPPPPPGPPSDTSVKLVNNAAHP</sequence>
<evidence type="ECO:0000313" key="5">
    <source>
        <dbReference type="Proteomes" id="UP000054279"/>
    </source>
</evidence>